<evidence type="ECO:0000313" key="2">
    <source>
        <dbReference type="EMBL" id="MDQ2091303.1"/>
    </source>
</evidence>
<reference evidence="2" key="2">
    <citation type="submission" date="2023-02" db="EMBL/GenBank/DDBJ databases">
        <title>'Rhodoalgimonas zhirmunskyi' gen. nov., isolated from a red alga.</title>
        <authorList>
            <person name="Nedashkovskaya O.I."/>
            <person name="Otstavnykh N.Y."/>
            <person name="Bystritskaya E.P."/>
            <person name="Balabanova L.A."/>
            <person name="Isaeva M.P."/>
        </authorList>
    </citation>
    <scope>NUCLEOTIDE SEQUENCE</scope>
    <source>
        <strain evidence="2">KCTC 52189</strain>
    </source>
</reference>
<proteinExistence type="predicted"/>
<accession>A0AAE3WGN9</accession>
<organism evidence="2 3">
    <name type="scientific">Marimonas arenosa</name>
    <dbReference type="NCBI Taxonomy" id="1795305"/>
    <lineage>
        <taxon>Bacteria</taxon>
        <taxon>Pseudomonadati</taxon>
        <taxon>Pseudomonadota</taxon>
        <taxon>Alphaproteobacteria</taxon>
        <taxon>Rhodobacterales</taxon>
        <taxon>Paracoccaceae</taxon>
        <taxon>Marimonas</taxon>
    </lineage>
</organism>
<name>A0AAE3WGN9_9RHOB</name>
<reference evidence="2" key="1">
    <citation type="submission" date="2022-07" db="EMBL/GenBank/DDBJ databases">
        <authorList>
            <person name="Otstavnykh N."/>
            <person name="Isaeva M."/>
            <person name="Bystritskaya E."/>
        </authorList>
    </citation>
    <scope>NUCLEOTIDE SEQUENCE</scope>
    <source>
        <strain evidence="2">KCTC 52189</strain>
    </source>
</reference>
<dbReference type="Proteomes" id="UP001226762">
    <property type="component" value="Unassembled WGS sequence"/>
</dbReference>
<dbReference type="AlphaFoldDB" id="A0AAE3WGN9"/>
<sequence>MQAGDEIQFNAHHIIGVIWEDPNQKARFETDFVSWFARCYVDAEVLEGTATAQYLYREMPEHDSEDEHPDTGWRLRVDVAQLTDEQYENPPADYLAISTALNRDDSYIDLLGAPVGSAFFG</sequence>
<dbReference type="Pfam" id="PF09951">
    <property type="entry name" value="Imm33"/>
    <property type="match status" value="1"/>
</dbReference>
<gene>
    <name evidence="2" type="ORF">NO357_15490</name>
</gene>
<evidence type="ECO:0000313" key="3">
    <source>
        <dbReference type="Proteomes" id="UP001226762"/>
    </source>
</evidence>
<feature type="domain" description="Immunity protein Imm33" evidence="1">
    <location>
        <begin position="39"/>
        <end position="119"/>
    </location>
</feature>
<comment type="caution">
    <text evidence="2">The sequence shown here is derived from an EMBL/GenBank/DDBJ whole genome shotgun (WGS) entry which is preliminary data.</text>
</comment>
<dbReference type="EMBL" id="JANHAX010000005">
    <property type="protein sequence ID" value="MDQ2091303.1"/>
    <property type="molecule type" value="Genomic_DNA"/>
</dbReference>
<protein>
    <submittedName>
        <fullName evidence="2">DUF2185 domain-containing protein</fullName>
    </submittedName>
</protein>
<dbReference type="InterPro" id="IPR018689">
    <property type="entry name" value="Imm33_dom"/>
</dbReference>
<evidence type="ECO:0000259" key="1">
    <source>
        <dbReference type="Pfam" id="PF09951"/>
    </source>
</evidence>
<dbReference type="RefSeq" id="WP_306736598.1">
    <property type="nucleotide sequence ID" value="NZ_JANHAX010000005.1"/>
</dbReference>
<keyword evidence="3" id="KW-1185">Reference proteome</keyword>